<dbReference type="Proteomes" id="UP000720508">
    <property type="component" value="Unassembled WGS sequence"/>
</dbReference>
<gene>
    <name evidence="2" type="ORF">KN815_00400</name>
</gene>
<accession>A0ABS6C6V4</accession>
<protein>
    <submittedName>
        <fullName evidence="2">Uncharacterized protein</fullName>
    </submittedName>
</protein>
<feature type="transmembrane region" description="Helical" evidence="1">
    <location>
        <begin position="20"/>
        <end position="41"/>
    </location>
</feature>
<dbReference type="RefSeq" id="WP_216339005.1">
    <property type="nucleotide sequence ID" value="NZ_JAHLEM010000003.1"/>
</dbReference>
<organism evidence="2 3">
    <name type="scientific">Streptomyces niphimycinicus</name>
    <dbReference type="NCBI Taxonomy" id="2842201"/>
    <lineage>
        <taxon>Bacteria</taxon>
        <taxon>Bacillati</taxon>
        <taxon>Actinomycetota</taxon>
        <taxon>Actinomycetes</taxon>
        <taxon>Kitasatosporales</taxon>
        <taxon>Streptomycetaceae</taxon>
        <taxon>Streptomyces</taxon>
    </lineage>
</organism>
<name>A0ABS6C6V4_9ACTN</name>
<keyword evidence="1" id="KW-1133">Transmembrane helix</keyword>
<dbReference type="EMBL" id="JAHLEM010000003">
    <property type="protein sequence ID" value="MBU3862631.1"/>
    <property type="molecule type" value="Genomic_DNA"/>
</dbReference>
<reference evidence="2 3" key="1">
    <citation type="submission" date="2021-06" db="EMBL/GenBank/DDBJ databases">
        <authorList>
            <person name="Pan X."/>
        </authorList>
    </citation>
    <scope>NUCLEOTIDE SEQUENCE [LARGE SCALE GENOMIC DNA]</scope>
    <source>
        <strain evidence="2 3">4503</strain>
    </source>
</reference>
<keyword evidence="3" id="KW-1185">Reference proteome</keyword>
<evidence type="ECO:0000256" key="1">
    <source>
        <dbReference type="SAM" id="Phobius"/>
    </source>
</evidence>
<evidence type="ECO:0000313" key="3">
    <source>
        <dbReference type="Proteomes" id="UP000720508"/>
    </source>
</evidence>
<comment type="caution">
    <text evidence="2">The sequence shown here is derived from an EMBL/GenBank/DDBJ whole genome shotgun (WGS) entry which is preliminary data.</text>
</comment>
<proteinExistence type="predicted"/>
<sequence>MTQERTTGTRSNSLSFRIKAQLAASVVTVVLGMTACVSPLVSTGAESGHMAKVVRADAPAHGAGNTDWNSTGS</sequence>
<evidence type="ECO:0000313" key="2">
    <source>
        <dbReference type="EMBL" id="MBU3862631.1"/>
    </source>
</evidence>
<keyword evidence="1" id="KW-0812">Transmembrane</keyword>
<keyword evidence="1" id="KW-0472">Membrane</keyword>